<dbReference type="RefSeq" id="WP_156353244.1">
    <property type="nucleotide sequence ID" value="NZ_CACRST010000009.1"/>
</dbReference>
<proteinExistence type="predicted"/>
<accession>A0A6N2S2U1</accession>
<reference evidence="1" key="1">
    <citation type="submission" date="2019-11" db="EMBL/GenBank/DDBJ databases">
        <authorList>
            <person name="Feng L."/>
        </authorList>
    </citation>
    <scope>NUCLEOTIDE SEQUENCE</scope>
    <source>
        <strain evidence="1">BgluceraseaLFYP119</strain>
    </source>
</reference>
<gene>
    <name evidence="1" type="ORF">BGLFYP119_00928</name>
</gene>
<sequence>MRNTYNGLTFEEIGKELVLELSKITPTALRKLQGEWQKAIQSMPPVARCFCSQLMDIMIDIKEREQLQKDVAALDHACWVHADTPLGDTLLTLSRKERVTAIMSLYNLGKIHGIRQERARRRK</sequence>
<protein>
    <submittedName>
        <fullName evidence="1">Uncharacterized protein</fullName>
    </submittedName>
</protein>
<dbReference type="AlphaFoldDB" id="A0A6N2S2U1"/>
<evidence type="ECO:0000313" key="1">
    <source>
        <dbReference type="EMBL" id="VYS87159.1"/>
    </source>
</evidence>
<dbReference type="EMBL" id="CACRST010000009">
    <property type="protein sequence ID" value="VYS87159.1"/>
    <property type="molecule type" value="Genomic_DNA"/>
</dbReference>
<name>A0A6N2S2U1_9FIRM</name>
<organism evidence="1">
    <name type="scientific">Blautia glucerasea</name>
    <dbReference type="NCBI Taxonomy" id="536633"/>
    <lineage>
        <taxon>Bacteria</taxon>
        <taxon>Bacillati</taxon>
        <taxon>Bacillota</taxon>
        <taxon>Clostridia</taxon>
        <taxon>Lachnospirales</taxon>
        <taxon>Lachnospiraceae</taxon>
        <taxon>Blautia</taxon>
    </lineage>
</organism>